<feature type="domain" description="Glycosyltransferase subfamily 4-like N-terminal" evidence="2">
    <location>
        <begin position="14"/>
        <end position="143"/>
    </location>
</feature>
<organism evidence="3 4">
    <name type="scientific">Lysinibacillus contaminans</name>
    <dbReference type="NCBI Taxonomy" id="1293441"/>
    <lineage>
        <taxon>Bacteria</taxon>
        <taxon>Bacillati</taxon>
        <taxon>Bacillota</taxon>
        <taxon>Bacilli</taxon>
        <taxon>Bacillales</taxon>
        <taxon>Bacillaceae</taxon>
        <taxon>Lysinibacillus</taxon>
    </lineage>
</organism>
<evidence type="ECO:0000313" key="4">
    <source>
        <dbReference type="Proteomes" id="UP000050668"/>
    </source>
</evidence>
<dbReference type="InterPro" id="IPR001296">
    <property type="entry name" value="Glyco_trans_1"/>
</dbReference>
<gene>
    <name evidence="3" type="ORF">AEA09_12990</name>
</gene>
<dbReference type="PANTHER" id="PTHR45947:SF3">
    <property type="entry name" value="SULFOQUINOVOSYL TRANSFERASE SQD2"/>
    <property type="match status" value="1"/>
</dbReference>
<proteinExistence type="predicted"/>
<dbReference type="Pfam" id="PF13439">
    <property type="entry name" value="Glyco_transf_4"/>
    <property type="match status" value="1"/>
</dbReference>
<dbReference type="Proteomes" id="UP000050668">
    <property type="component" value="Unassembled WGS sequence"/>
</dbReference>
<name>A0ABR5K3D3_9BACI</name>
<dbReference type="Gene3D" id="3.40.50.2000">
    <property type="entry name" value="Glycogen Phosphorylase B"/>
    <property type="match status" value="2"/>
</dbReference>
<reference evidence="4" key="1">
    <citation type="submission" date="2015-07" db="EMBL/GenBank/DDBJ databases">
        <title>Fjat-14205 dsm 2895.</title>
        <authorList>
            <person name="Liu B."/>
            <person name="Wang J."/>
            <person name="Zhu Y."/>
            <person name="Liu G."/>
            <person name="Chen Q."/>
            <person name="Chen Z."/>
            <person name="Lan J."/>
            <person name="Che J."/>
            <person name="Ge C."/>
            <person name="Shi H."/>
            <person name="Pan Z."/>
            <person name="Liu X."/>
        </authorList>
    </citation>
    <scope>NUCLEOTIDE SEQUENCE [LARGE SCALE GENOMIC DNA]</scope>
    <source>
        <strain evidence="4">DSM 25560</strain>
    </source>
</reference>
<dbReference type="EMBL" id="LGRV01000003">
    <property type="protein sequence ID" value="KOS69381.1"/>
    <property type="molecule type" value="Genomic_DNA"/>
</dbReference>
<sequence length="364" mass="41785">MKRILVVIDNLNRGGIASVVLNISEVMDKEKFKFDYITYQEPDIDISNRLEKFNSKYFVVRRLSETSPLKYVNQIRQVIKKNGPYDVIHAHTSSFIWLACLAAKIEKIPIRIGHAHGSKNAKKFLFSNVFYFILRYFNRKFCTEMITCAESSGVYVFGKNYKFLPNFIDHTQYGSMNIEEKFDFMDKYNIPQNTIIFCFIGYLGGEKNPMFALELFKEILSGNTAYYLLIAGDGPANNEIKEFIKDNHMTKNVIMFGNTNEVKEILQISNIMLMPSITEGMSIAAIEAQISGVNCIISSGVPKTNDIKAGLFHQCETLVVNDWIYMVSEVLKKEHTKSHNEVIQALINIGYDKESVKRRLESIY</sequence>
<protein>
    <recommendedName>
        <fullName evidence="5">Glycosyl transferase family 1</fullName>
    </recommendedName>
</protein>
<accession>A0ABR5K3D3</accession>
<dbReference type="Pfam" id="PF00534">
    <property type="entry name" value="Glycos_transf_1"/>
    <property type="match status" value="1"/>
</dbReference>
<dbReference type="InterPro" id="IPR028098">
    <property type="entry name" value="Glyco_trans_4-like_N"/>
</dbReference>
<evidence type="ECO:0000313" key="3">
    <source>
        <dbReference type="EMBL" id="KOS69381.1"/>
    </source>
</evidence>
<dbReference type="InterPro" id="IPR050194">
    <property type="entry name" value="Glycosyltransferase_grp1"/>
</dbReference>
<evidence type="ECO:0000259" key="1">
    <source>
        <dbReference type="Pfam" id="PF00534"/>
    </source>
</evidence>
<evidence type="ECO:0000259" key="2">
    <source>
        <dbReference type="Pfam" id="PF13439"/>
    </source>
</evidence>
<dbReference type="SUPFAM" id="SSF53756">
    <property type="entry name" value="UDP-Glycosyltransferase/glycogen phosphorylase"/>
    <property type="match status" value="1"/>
</dbReference>
<dbReference type="RefSeq" id="WP_053584252.1">
    <property type="nucleotide sequence ID" value="NZ_LGRV01000003.1"/>
</dbReference>
<comment type="caution">
    <text evidence="3">The sequence shown here is derived from an EMBL/GenBank/DDBJ whole genome shotgun (WGS) entry which is preliminary data.</text>
</comment>
<evidence type="ECO:0008006" key="5">
    <source>
        <dbReference type="Google" id="ProtNLM"/>
    </source>
</evidence>
<feature type="domain" description="Glycosyl transferase family 1" evidence="1">
    <location>
        <begin position="183"/>
        <end position="302"/>
    </location>
</feature>
<keyword evidence="4" id="KW-1185">Reference proteome</keyword>
<dbReference type="PANTHER" id="PTHR45947">
    <property type="entry name" value="SULFOQUINOVOSYL TRANSFERASE SQD2"/>
    <property type="match status" value="1"/>
</dbReference>